<feature type="domain" description="HTH tetR-type" evidence="12">
    <location>
        <begin position="39"/>
        <end position="99"/>
    </location>
</feature>
<protein>
    <recommendedName>
        <fullName evidence="6">Long-chain-fatty-acid--CoA ligase FadD13</fullName>
        <ecNumber evidence="4">6.2.1.3</ecNumber>
    </recommendedName>
    <alternativeName>
        <fullName evidence="7">Fatty acyl-CoA ligase</fullName>
    </alternativeName>
    <alternativeName>
        <fullName evidence="9">Fatty acyl-CoA synthetase</fullName>
    </alternativeName>
    <alternativeName>
        <fullName evidence="8">Very-long-chain fatty-acyl-CoA synthetase</fullName>
    </alternativeName>
</protein>
<dbReference type="Gene3D" id="3.40.50.12780">
    <property type="entry name" value="N-terminal domain of ligase-like"/>
    <property type="match status" value="1"/>
</dbReference>
<dbReference type="InterPro" id="IPR000873">
    <property type="entry name" value="AMP-dep_synth/lig_dom"/>
</dbReference>
<comment type="caution">
    <text evidence="13">The sequence shown here is derived from an EMBL/GenBank/DDBJ whole genome shotgun (WGS) entry which is preliminary data.</text>
</comment>
<dbReference type="GO" id="GO:0003677">
    <property type="term" value="F:DNA binding"/>
    <property type="evidence" value="ECO:0007669"/>
    <property type="project" value="UniProtKB-UniRule"/>
</dbReference>
<feature type="region of interest" description="Disordered" evidence="11">
    <location>
        <begin position="227"/>
        <end position="267"/>
    </location>
</feature>
<sequence length="782" mass="84608">MTRSPALVQYHQATIRALPNRDGTVDQQHNDIPLSPRAMQTRDSILEAARSLFLSRGYAGTRINDITEKCGISRAGFYTYFKDKAEVFAALGQNAYHDAQTVVRGWETLGAHPTLDDVKSWVGAYFAYMDVHGAFVLSSSSWSSSSDTFREGARRMEMHVAAPLGLALQARRSSPTPSTDTLGLAVLALLDRAWYFVRPEGLPVEDDDMVTTVAGMIMAILNDSLTTQSTRPAEETPRPQPPHTAPVPPHNGTTTPPRRASATVARPGGGAAMTMGDIVIDNAERFPDVAAYRLGSRVISHRQLRDRGVKLASAMAQSGLRRQDRIAVLGRNSIEYGELLAATQLSGIMMATINFRLSAPEILDALRRVTPSIIFCDDEFASTVGKLAPQLSGVRQIVCLGTSPPPGMTRLDAFIAQGVADALPFAARPDDIACLLFTSGTTGPSKCCMLGHRELRRIAFAANVEMRTGSDDRGLINMPMFHFGALAIISALHARGGTAVLQAHFDTAEALRLVTSERITLLHLAPVMLQALLDEPGAHEALGAVRTVVYSAAPMSPHTLRQALTTMPNAGFTNLYGQTEAIVSGLPRELHTLDNPTAAHRLGSVGFPFPGVSIRIVDDDGLDVPAGQPGEIIVQSDSLFRGYWNDQAATLATLRDGWCHTGDIGRIDKNGLLYLVDRKKDVIISGGENVYSPEVELALRGLDEVADCAVVGTPDPRWGEAVTAVVVLRPGAQLTLDRIQHFLRDTLARYKVPRRLAIVDELPALPSGKIDKKRIRDIVAHS</sequence>
<evidence type="ECO:0000313" key="13">
    <source>
        <dbReference type="EMBL" id="OSC31633.1"/>
    </source>
</evidence>
<reference evidence="13 14" key="1">
    <citation type="submission" date="2017-04" db="EMBL/GenBank/DDBJ databases">
        <title>The new phylogeny of genus Mycobacterium.</title>
        <authorList>
            <person name="Tortoli E."/>
            <person name="Trovato A."/>
            <person name="Cirillo D.M."/>
        </authorList>
    </citation>
    <scope>NUCLEOTIDE SEQUENCE [LARGE SCALE GENOMIC DNA]</scope>
    <source>
        <strain evidence="13 14">DSM 45247</strain>
    </source>
</reference>
<dbReference type="GO" id="GO:0031956">
    <property type="term" value="F:medium-chain fatty acid-CoA ligase activity"/>
    <property type="evidence" value="ECO:0007669"/>
    <property type="project" value="TreeGrafter"/>
</dbReference>
<organism evidence="13 14">
    <name type="scientific">Mycolicibacterium vulneris</name>
    <dbReference type="NCBI Taxonomy" id="547163"/>
    <lineage>
        <taxon>Bacteria</taxon>
        <taxon>Bacillati</taxon>
        <taxon>Actinomycetota</taxon>
        <taxon>Actinomycetes</taxon>
        <taxon>Mycobacteriales</taxon>
        <taxon>Mycobacteriaceae</taxon>
        <taxon>Mycolicibacterium</taxon>
    </lineage>
</organism>
<evidence type="ECO:0000256" key="6">
    <source>
        <dbReference type="ARBA" id="ARBA00069710"/>
    </source>
</evidence>
<name>A0A1X2LDQ0_9MYCO</name>
<dbReference type="FunFam" id="3.30.300.30:FF:000008">
    <property type="entry name" value="2,3-dihydroxybenzoate-AMP ligase"/>
    <property type="match status" value="1"/>
</dbReference>
<dbReference type="InterPro" id="IPR045851">
    <property type="entry name" value="AMP-bd_C_sf"/>
</dbReference>
<evidence type="ECO:0000256" key="11">
    <source>
        <dbReference type="SAM" id="MobiDB-lite"/>
    </source>
</evidence>
<evidence type="ECO:0000256" key="2">
    <source>
        <dbReference type="ARBA" id="ARBA00022598"/>
    </source>
</evidence>
<evidence type="ECO:0000256" key="9">
    <source>
        <dbReference type="ARBA" id="ARBA00083882"/>
    </source>
</evidence>
<evidence type="ECO:0000256" key="5">
    <source>
        <dbReference type="ARBA" id="ARBA00036813"/>
    </source>
</evidence>
<evidence type="ECO:0000256" key="10">
    <source>
        <dbReference type="PROSITE-ProRule" id="PRU00335"/>
    </source>
</evidence>
<dbReference type="SUPFAM" id="SSF46689">
    <property type="entry name" value="Homeodomain-like"/>
    <property type="match status" value="1"/>
</dbReference>
<dbReference type="Gene3D" id="3.30.300.30">
    <property type="match status" value="1"/>
</dbReference>
<dbReference type="OrthoDB" id="9803968at2"/>
<keyword evidence="14" id="KW-1185">Reference proteome</keyword>
<evidence type="ECO:0000259" key="12">
    <source>
        <dbReference type="PROSITE" id="PS50977"/>
    </source>
</evidence>
<dbReference type="SUPFAM" id="SSF56801">
    <property type="entry name" value="Acetyl-CoA synthetase-like"/>
    <property type="match status" value="1"/>
</dbReference>
<dbReference type="Proteomes" id="UP000242320">
    <property type="component" value="Unassembled WGS sequence"/>
</dbReference>
<evidence type="ECO:0000256" key="3">
    <source>
        <dbReference type="ARBA" id="ARBA00023125"/>
    </source>
</evidence>
<dbReference type="PANTHER" id="PTHR43201:SF32">
    <property type="entry name" value="2-SUCCINYLBENZOATE--COA LIGASE, CHLOROPLASTIC_PEROXISOMAL"/>
    <property type="match status" value="1"/>
</dbReference>
<dbReference type="InterPro" id="IPR001647">
    <property type="entry name" value="HTH_TetR"/>
</dbReference>
<keyword evidence="3 10" id="KW-0238">DNA-binding</keyword>
<dbReference type="InterPro" id="IPR042099">
    <property type="entry name" value="ANL_N_sf"/>
</dbReference>
<dbReference type="Pfam" id="PF13193">
    <property type="entry name" value="AMP-binding_C"/>
    <property type="match status" value="1"/>
</dbReference>
<dbReference type="PANTHER" id="PTHR43201">
    <property type="entry name" value="ACYL-COA SYNTHETASE"/>
    <property type="match status" value="1"/>
</dbReference>
<comment type="similarity">
    <text evidence="1">Belongs to the ATP-dependent AMP-binding enzyme family.</text>
</comment>
<dbReference type="PROSITE" id="PS50977">
    <property type="entry name" value="HTH_TETR_2"/>
    <property type="match status" value="1"/>
</dbReference>
<dbReference type="Pfam" id="PF00440">
    <property type="entry name" value="TetR_N"/>
    <property type="match status" value="1"/>
</dbReference>
<dbReference type="EC" id="6.2.1.3" evidence="4"/>
<proteinExistence type="inferred from homology"/>
<dbReference type="InterPro" id="IPR025110">
    <property type="entry name" value="AMP-bd_C"/>
</dbReference>
<dbReference type="InterPro" id="IPR009057">
    <property type="entry name" value="Homeodomain-like_sf"/>
</dbReference>
<evidence type="ECO:0000256" key="4">
    <source>
        <dbReference type="ARBA" id="ARBA00026121"/>
    </source>
</evidence>
<dbReference type="AlphaFoldDB" id="A0A1X2LDQ0"/>
<dbReference type="PRINTS" id="PR00455">
    <property type="entry name" value="HTHTETR"/>
</dbReference>
<evidence type="ECO:0000256" key="7">
    <source>
        <dbReference type="ARBA" id="ARBA00076959"/>
    </source>
</evidence>
<feature type="compositionally biased region" description="Pro residues" evidence="11">
    <location>
        <begin position="238"/>
        <end position="249"/>
    </location>
</feature>
<evidence type="ECO:0000256" key="1">
    <source>
        <dbReference type="ARBA" id="ARBA00006432"/>
    </source>
</evidence>
<gene>
    <name evidence="13" type="ORF">B8W69_04155</name>
</gene>
<dbReference type="GO" id="GO:0004467">
    <property type="term" value="F:long-chain fatty acid-CoA ligase activity"/>
    <property type="evidence" value="ECO:0007669"/>
    <property type="project" value="UniProtKB-EC"/>
</dbReference>
<dbReference type="Pfam" id="PF00501">
    <property type="entry name" value="AMP-binding"/>
    <property type="match status" value="1"/>
</dbReference>
<dbReference type="EMBL" id="NCXM01000003">
    <property type="protein sequence ID" value="OSC31633.1"/>
    <property type="molecule type" value="Genomic_DNA"/>
</dbReference>
<evidence type="ECO:0000256" key="8">
    <source>
        <dbReference type="ARBA" id="ARBA00080667"/>
    </source>
</evidence>
<evidence type="ECO:0000313" key="14">
    <source>
        <dbReference type="Proteomes" id="UP000242320"/>
    </source>
</evidence>
<dbReference type="Gene3D" id="1.10.357.10">
    <property type="entry name" value="Tetracycline Repressor, domain 2"/>
    <property type="match status" value="1"/>
</dbReference>
<accession>A0A1X2LDQ0</accession>
<comment type="catalytic activity">
    <reaction evidence="5">
        <text>a long-chain fatty acid + ATP + CoA = a long-chain fatty acyl-CoA + AMP + diphosphate</text>
        <dbReference type="Rhea" id="RHEA:15421"/>
        <dbReference type="ChEBI" id="CHEBI:30616"/>
        <dbReference type="ChEBI" id="CHEBI:33019"/>
        <dbReference type="ChEBI" id="CHEBI:57287"/>
        <dbReference type="ChEBI" id="CHEBI:57560"/>
        <dbReference type="ChEBI" id="CHEBI:83139"/>
        <dbReference type="ChEBI" id="CHEBI:456215"/>
        <dbReference type="EC" id="6.2.1.3"/>
    </reaction>
</comment>
<dbReference type="InterPro" id="IPR020845">
    <property type="entry name" value="AMP-binding_CS"/>
</dbReference>
<keyword evidence="2" id="KW-0436">Ligase</keyword>
<feature type="DNA-binding region" description="H-T-H motif" evidence="10">
    <location>
        <begin position="62"/>
        <end position="81"/>
    </location>
</feature>
<dbReference type="PROSITE" id="PS00455">
    <property type="entry name" value="AMP_BINDING"/>
    <property type="match status" value="1"/>
</dbReference>